<dbReference type="Proteomes" id="UP000589896">
    <property type="component" value="Unassembled WGS sequence"/>
</dbReference>
<dbReference type="RefSeq" id="WP_180544122.1">
    <property type="nucleotide sequence ID" value="NZ_JACCJZ010000010.1"/>
</dbReference>
<sequence>MNRNHAIVHAAAQQSVAEDLPAVPTARSAIPAAICDTRRLPPRRSPRALPSRFRIL</sequence>
<reference evidence="1 2" key="1">
    <citation type="submission" date="2020-07" db="EMBL/GenBank/DDBJ databases">
        <title>isolation of Luteimonas sp. SJ-16.</title>
        <authorList>
            <person name="Huang X.-X."/>
            <person name="Xu L."/>
            <person name="Sun J.-Q."/>
        </authorList>
    </citation>
    <scope>NUCLEOTIDE SEQUENCE [LARGE SCALE GENOMIC DNA]</scope>
    <source>
        <strain evidence="1 2">SJ-16</strain>
    </source>
</reference>
<evidence type="ECO:0000313" key="2">
    <source>
        <dbReference type="Proteomes" id="UP000589896"/>
    </source>
</evidence>
<comment type="caution">
    <text evidence="1">The sequence shown here is derived from an EMBL/GenBank/DDBJ whole genome shotgun (WGS) entry which is preliminary data.</text>
</comment>
<dbReference type="EMBL" id="JACCJZ010000010">
    <property type="protein sequence ID" value="NYZ61974.1"/>
    <property type="molecule type" value="Genomic_DNA"/>
</dbReference>
<gene>
    <name evidence="1" type="ORF">H0E82_04235</name>
</gene>
<evidence type="ECO:0000313" key="1">
    <source>
        <dbReference type="EMBL" id="NYZ61974.1"/>
    </source>
</evidence>
<accession>A0A7Z0QNQ2</accession>
<organism evidence="1 2">
    <name type="scientific">Luteimonas deserti</name>
    <dbReference type="NCBI Taxonomy" id="2752306"/>
    <lineage>
        <taxon>Bacteria</taxon>
        <taxon>Pseudomonadati</taxon>
        <taxon>Pseudomonadota</taxon>
        <taxon>Gammaproteobacteria</taxon>
        <taxon>Lysobacterales</taxon>
        <taxon>Lysobacteraceae</taxon>
        <taxon>Luteimonas</taxon>
    </lineage>
</organism>
<name>A0A7Z0QNQ2_9GAMM</name>
<proteinExistence type="predicted"/>
<keyword evidence="2" id="KW-1185">Reference proteome</keyword>
<dbReference type="AlphaFoldDB" id="A0A7Z0QNQ2"/>
<protein>
    <submittedName>
        <fullName evidence="1">Uncharacterized protein</fullName>
    </submittedName>
</protein>